<dbReference type="AlphaFoldDB" id="A0A1H0TKR7"/>
<sequence>MESLRKELLAKLYSFIYFTFWGFYFSAGYLFCKKEYKSFRMSV</sequence>
<evidence type="ECO:0000313" key="3">
    <source>
        <dbReference type="Proteomes" id="UP000198597"/>
    </source>
</evidence>
<dbReference type="STRING" id="94869.SAMN04488529_10785"/>
<evidence type="ECO:0000256" key="1">
    <source>
        <dbReference type="SAM" id="Phobius"/>
    </source>
</evidence>
<accession>A0A1H0TKR7</accession>
<keyword evidence="1" id="KW-1133">Transmembrane helix</keyword>
<keyword evidence="3" id="KW-1185">Reference proteome</keyword>
<gene>
    <name evidence="2" type="ORF">SAMN04488529_10785</name>
</gene>
<protein>
    <submittedName>
        <fullName evidence="2">Uncharacterized protein</fullName>
    </submittedName>
</protein>
<evidence type="ECO:0000313" key="2">
    <source>
        <dbReference type="EMBL" id="SDP54228.1"/>
    </source>
</evidence>
<organism evidence="2 3">
    <name type="scientific">Clostridium gasigenes</name>
    <dbReference type="NCBI Taxonomy" id="94869"/>
    <lineage>
        <taxon>Bacteria</taxon>
        <taxon>Bacillati</taxon>
        <taxon>Bacillota</taxon>
        <taxon>Clostridia</taxon>
        <taxon>Eubacteriales</taxon>
        <taxon>Clostridiaceae</taxon>
        <taxon>Clostridium</taxon>
    </lineage>
</organism>
<proteinExistence type="predicted"/>
<feature type="transmembrane region" description="Helical" evidence="1">
    <location>
        <begin position="12"/>
        <end position="32"/>
    </location>
</feature>
<dbReference type="Proteomes" id="UP000198597">
    <property type="component" value="Unassembled WGS sequence"/>
</dbReference>
<dbReference type="GeneID" id="80427060"/>
<dbReference type="EMBL" id="FNJM01000007">
    <property type="protein sequence ID" value="SDP54228.1"/>
    <property type="molecule type" value="Genomic_DNA"/>
</dbReference>
<name>A0A1H0TKR7_9CLOT</name>
<reference evidence="2 3" key="1">
    <citation type="submission" date="2016-10" db="EMBL/GenBank/DDBJ databases">
        <authorList>
            <person name="de Groot N.N."/>
        </authorList>
    </citation>
    <scope>NUCLEOTIDE SEQUENCE [LARGE SCALE GENOMIC DNA]</scope>
    <source>
        <strain evidence="2 3">DSM 12272</strain>
    </source>
</reference>
<keyword evidence="1" id="KW-0812">Transmembrane</keyword>
<keyword evidence="1" id="KW-0472">Membrane</keyword>
<dbReference type="RefSeq" id="WP_278336670.1">
    <property type="nucleotide sequence ID" value="NZ_CP071376.1"/>
</dbReference>